<organism evidence="1 3">
    <name type="scientific">Arachis duranensis</name>
    <name type="common">Wild peanut</name>
    <dbReference type="NCBI Taxonomy" id="130453"/>
    <lineage>
        <taxon>Eukaryota</taxon>
        <taxon>Viridiplantae</taxon>
        <taxon>Streptophyta</taxon>
        <taxon>Embryophyta</taxon>
        <taxon>Tracheophyta</taxon>
        <taxon>Spermatophyta</taxon>
        <taxon>Magnoliopsida</taxon>
        <taxon>eudicotyledons</taxon>
        <taxon>Gunneridae</taxon>
        <taxon>Pentapetalae</taxon>
        <taxon>rosids</taxon>
        <taxon>fabids</taxon>
        <taxon>Fabales</taxon>
        <taxon>Fabaceae</taxon>
        <taxon>Papilionoideae</taxon>
        <taxon>50 kb inversion clade</taxon>
        <taxon>dalbergioids sensu lato</taxon>
        <taxon>Dalbergieae</taxon>
        <taxon>Pterocarpus clade</taxon>
        <taxon>Arachis</taxon>
    </lineage>
</organism>
<keyword evidence="1" id="KW-1185">Reference proteome</keyword>
<dbReference type="RefSeq" id="XP_052107227.1">
    <property type="nucleotide sequence ID" value="XM_052251267.1"/>
</dbReference>
<protein>
    <submittedName>
        <fullName evidence="2 3">Uncharacterized protein LOC107472378 isoform X1</fullName>
    </submittedName>
</protein>
<evidence type="ECO:0000313" key="3">
    <source>
        <dbReference type="RefSeq" id="XP_052107227.1"/>
    </source>
</evidence>
<dbReference type="KEGG" id="adu:107472378"/>
<evidence type="ECO:0000313" key="1">
    <source>
        <dbReference type="Proteomes" id="UP000515211"/>
    </source>
</evidence>
<reference evidence="1" key="1">
    <citation type="journal article" date="2016" name="Nat. Genet.">
        <title>The genome sequences of Arachis duranensis and Arachis ipaensis, the diploid ancestors of cultivated peanut.</title>
        <authorList>
            <person name="Bertioli D.J."/>
            <person name="Cannon S.B."/>
            <person name="Froenicke L."/>
            <person name="Huang G."/>
            <person name="Farmer A.D."/>
            <person name="Cannon E.K."/>
            <person name="Liu X."/>
            <person name="Gao D."/>
            <person name="Clevenger J."/>
            <person name="Dash S."/>
            <person name="Ren L."/>
            <person name="Moretzsohn M.C."/>
            <person name="Shirasawa K."/>
            <person name="Huang W."/>
            <person name="Vidigal B."/>
            <person name="Abernathy B."/>
            <person name="Chu Y."/>
            <person name="Niederhuth C.E."/>
            <person name="Umale P."/>
            <person name="Araujo A.C."/>
            <person name="Kozik A."/>
            <person name="Kim K.D."/>
            <person name="Burow M.D."/>
            <person name="Varshney R.K."/>
            <person name="Wang X."/>
            <person name="Zhang X."/>
            <person name="Barkley N."/>
            <person name="Guimaraes P.M."/>
            <person name="Isobe S."/>
            <person name="Guo B."/>
            <person name="Liao B."/>
            <person name="Stalker H.T."/>
            <person name="Schmitz R.J."/>
            <person name="Scheffler B.E."/>
            <person name="Leal-Bertioli S.C."/>
            <person name="Xun X."/>
            <person name="Jackson S.A."/>
            <person name="Michelmore R."/>
            <person name="Ozias-Akins P."/>
        </authorList>
    </citation>
    <scope>NUCLEOTIDE SEQUENCE [LARGE SCALE GENOMIC DNA]</scope>
    <source>
        <strain evidence="1">cv. V14167</strain>
    </source>
</reference>
<gene>
    <name evidence="2 3" type="primary">LOC107472378</name>
</gene>
<name>A0A9C6T462_ARADU</name>
<dbReference type="GeneID" id="107472378"/>
<proteinExistence type="predicted"/>
<accession>A0A9C6T462</accession>
<dbReference type="AlphaFoldDB" id="A0A9C6T462"/>
<sequence>MQTWLYLLHPLWANLVKGFFLLDAILVSRQFIDNVAQICVLEFCEDSLPLQIYVKTESYEKIAYLSKFLDMNCSISQDEYPFPLPIQFSLYDYDYYYYFSRNSNEHPPLECWAHEFSIQDMECYPSLPFYETLSIEPISTIKVDAGFDCSEKVVSSSSLRKALIVKCVWICLCISLTNQR</sequence>
<evidence type="ECO:0000313" key="2">
    <source>
        <dbReference type="RefSeq" id="XP_052107226.1"/>
    </source>
</evidence>
<dbReference type="Proteomes" id="UP000515211">
    <property type="component" value="Chromosome 6"/>
</dbReference>
<reference evidence="2 3" key="2">
    <citation type="submission" date="2025-04" db="UniProtKB">
        <authorList>
            <consortium name="RefSeq"/>
        </authorList>
    </citation>
    <scope>IDENTIFICATION</scope>
    <source>
        <tissue evidence="2 3">Whole plant</tissue>
    </source>
</reference>
<dbReference type="RefSeq" id="XP_052107226.1">
    <property type="nucleotide sequence ID" value="XM_052251266.1"/>
</dbReference>